<gene>
    <name evidence="12" type="ORF">AACH10_20475</name>
</gene>
<dbReference type="PANTHER" id="PTHR11601:SF34">
    <property type="entry name" value="CYSTEINE DESULFURASE"/>
    <property type="match status" value="1"/>
</dbReference>
<dbReference type="InterPro" id="IPR016454">
    <property type="entry name" value="Cysteine_dSase"/>
</dbReference>
<name>A0ABU9CQ16_9BURK</name>
<evidence type="ECO:0000256" key="5">
    <source>
        <dbReference type="ARBA" id="ARBA00022723"/>
    </source>
</evidence>
<evidence type="ECO:0000256" key="1">
    <source>
        <dbReference type="ARBA" id="ARBA00001933"/>
    </source>
</evidence>
<dbReference type="Proteomes" id="UP001365405">
    <property type="component" value="Unassembled WGS sequence"/>
</dbReference>
<dbReference type="PROSITE" id="PS00595">
    <property type="entry name" value="AA_TRANSFER_CLASS_5"/>
    <property type="match status" value="1"/>
</dbReference>
<evidence type="ECO:0000256" key="2">
    <source>
        <dbReference type="ARBA" id="ARBA00006490"/>
    </source>
</evidence>
<comment type="similarity">
    <text evidence="2">Belongs to the class-V pyridoxal-phosphate-dependent aminotransferase family. NifS/IscS subfamily.</text>
</comment>
<reference evidence="12 13" key="1">
    <citation type="submission" date="2024-04" db="EMBL/GenBank/DDBJ databases">
        <title>Novel species of the genus Ideonella isolated from streams.</title>
        <authorList>
            <person name="Lu H."/>
        </authorList>
    </citation>
    <scope>NUCLEOTIDE SEQUENCE [LARGE SCALE GENOMIC DNA]</scope>
    <source>
        <strain evidence="12 13">DXS22W</strain>
    </source>
</reference>
<keyword evidence="13" id="KW-1185">Reference proteome</keyword>
<dbReference type="InterPro" id="IPR015422">
    <property type="entry name" value="PyrdxlP-dep_Trfase_small"/>
</dbReference>
<keyword evidence="5" id="KW-0479">Metal-binding</keyword>
<comment type="caution">
    <text evidence="12">The sequence shown here is derived from an EMBL/GenBank/DDBJ whole genome shotgun (WGS) entry which is preliminary data.</text>
</comment>
<dbReference type="PIRSF" id="PIRSF005572">
    <property type="entry name" value="NifS"/>
    <property type="match status" value="1"/>
</dbReference>
<dbReference type="RefSeq" id="WP_341412363.1">
    <property type="nucleotide sequence ID" value="NZ_JBBUTH010000010.1"/>
</dbReference>
<comment type="cofactor">
    <cofactor evidence="1 10">
        <name>pyridoxal 5'-phosphate</name>
        <dbReference type="ChEBI" id="CHEBI:597326"/>
    </cofactor>
</comment>
<accession>A0ABU9CQ16</accession>
<keyword evidence="7" id="KW-0408">Iron</keyword>
<keyword evidence="6" id="KW-0663">Pyridoxal phosphate</keyword>
<keyword evidence="4" id="KW-0808">Transferase</keyword>
<organism evidence="12 13">
    <name type="scientific">Pseudaquabacterium inlustre</name>
    <dbReference type="NCBI Taxonomy" id="2984192"/>
    <lineage>
        <taxon>Bacteria</taxon>
        <taxon>Pseudomonadati</taxon>
        <taxon>Pseudomonadota</taxon>
        <taxon>Betaproteobacteria</taxon>
        <taxon>Burkholderiales</taxon>
        <taxon>Sphaerotilaceae</taxon>
        <taxon>Pseudaquabacterium</taxon>
    </lineage>
</organism>
<evidence type="ECO:0000256" key="7">
    <source>
        <dbReference type="ARBA" id="ARBA00023004"/>
    </source>
</evidence>
<evidence type="ECO:0000313" key="12">
    <source>
        <dbReference type="EMBL" id="MEK8052637.1"/>
    </source>
</evidence>
<dbReference type="EC" id="2.8.1.7" evidence="3"/>
<evidence type="ECO:0000256" key="4">
    <source>
        <dbReference type="ARBA" id="ARBA00022679"/>
    </source>
</evidence>
<dbReference type="PANTHER" id="PTHR11601">
    <property type="entry name" value="CYSTEINE DESULFURYLASE FAMILY MEMBER"/>
    <property type="match status" value="1"/>
</dbReference>
<evidence type="ECO:0000256" key="10">
    <source>
        <dbReference type="RuleBase" id="RU004504"/>
    </source>
</evidence>
<keyword evidence="8" id="KW-0411">Iron-sulfur</keyword>
<evidence type="ECO:0000256" key="9">
    <source>
        <dbReference type="ARBA" id="ARBA00050776"/>
    </source>
</evidence>
<dbReference type="InterPro" id="IPR015421">
    <property type="entry name" value="PyrdxlP-dep_Trfase_major"/>
</dbReference>
<sequence length="405" mass="41614">MIYLDHNATTEPALEVIGEMVDALERAWANPSSMHAPGQAARSLLADARARVARFLGCAGAELVFTSGATESNHMAIEGALKARAAEGRTRLVLSAVEHPGLMALATRLEAQGVPVSRIPVDRQGRVDLAAAQALMGTDVAIVSVMGANNETGVLMPLAELAALAHGCGAWLHADATQLVGKARLNFASSGVDLLSVSAHKLHGPKGVGALLIRKGLALPALLGGRQERQRRGGTENTPGIAGFAAACDRAAQTLDDDLARMAALRDRLQAELLRTLPAVQVYGAQVPRLPNTLCVRFGPLHSDPVLGKLERAGVMVSSGAACTAAGTAPSHVLLAMGETPEQAQSGIRFSLGRDTTAADIEATVAGVHRAVGPMLADAGFTVPAFTPSSVATLQPGAAAHALAA</sequence>
<evidence type="ECO:0000256" key="3">
    <source>
        <dbReference type="ARBA" id="ARBA00012239"/>
    </source>
</evidence>
<comment type="catalytic activity">
    <reaction evidence="9">
        <text>(sulfur carrier)-H + L-cysteine = (sulfur carrier)-SH + L-alanine</text>
        <dbReference type="Rhea" id="RHEA:43892"/>
        <dbReference type="Rhea" id="RHEA-COMP:14737"/>
        <dbReference type="Rhea" id="RHEA-COMP:14739"/>
        <dbReference type="ChEBI" id="CHEBI:29917"/>
        <dbReference type="ChEBI" id="CHEBI:35235"/>
        <dbReference type="ChEBI" id="CHEBI:57972"/>
        <dbReference type="ChEBI" id="CHEBI:64428"/>
        <dbReference type="EC" id="2.8.1.7"/>
    </reaction>
</comment>
<proteinExistence type="inferred from homology"/>
<evidence type="ECO:0000313" key="13">
    <source>
        <dbReference type="Proteomes" id="UP001365405"/>
    </source>
</evidence>
<dbReference type="Gene3D" id="3.90.1150.10">
    <property type="entry name" value="Aspartate Aminotransferase, domain 1"/>
    <property type="match status" value="1"/>
</dbReference>
<dbReference type="SUPFAM" id="SSF53383">
    <property type="entry name" value="PLP-dependent transferases"/>
    <property type="match status" value="1"/>
</dbReference>
<evidence type="ECO:0000256" key="8">
    <source>
        <dbReference type="ARBA" id="ARBA00023014"/>
    </source>
</evidence>
<dbReference type="EMBL" id="JBBUTH010000010">
    <property type="protein sequence ID" value="MEK8052637.1"/>
    <property type="molecule type" value="Genomic_DNA"/>
</dbReference>
<protein>
    <recommendedName>
        <fullName evidence="3">cysteine desulfurase</fullName>
        <ecNumber evidence="3">2.8.1.7</ecNumber>
    </recommendedName>
</protein>
<dbReference type="InterPro" id="IPR020578">
    <property type="entry name" value="Aminotrans_V_PyrdxlP_BS"/>
</dbReference>
<evidence type="ECO:0000256" key="6">
    <source>
        <dbReference type="ARBA" id="ARBA00022898"/>
    </source>
</evidence>
<dbReference type="InterPro" id="IPR015424">
    <property type="entry name" value="PyrdxlP-dep_Trfase"/>
</dbReference>
<dbReference type="Gene3D" id="1.10.260.50">
    <property type="match status" value="1"/>
</dbReference>
<dbReference type="Pfam" id="PF00266">
    <property type="entry name" value="Aminotran_5"/>
    <property type="match status" value="1"/>
</dbReference>
<evidence type="ECO:0000259" key="11">
    <source>
        <dbReference type="Pfam" id="PF00266"/>
    </source>
</evidence>
<feature type="domain" description="Aminotransferase class V" evidence="11">
    <location>
        <begin position="2"/>
        <end position="363"/>
    </location>
</feature>
<dbReference type="InterPro" id="IPR000192">
    <property type="entry name" value="Aminotrans_V_dom"/>
</dbReference>
<dbReference type="Gene3D" id="3.40.640.10">
    <property type="entry name" value="Type I PLP-dependent aspartate aminotransferase-like (Major domain)"/>
    <property type="match status" value="1"/>
</dbReference>